<accession>C5MH86</accession>
<keyword evidence="1" id="KW-1133">Transmembrane helix</keyword>
<keyword evidence="3" id="KW-1185">Reference proteome</keyword>
<evidence type="ECO:0000313" key="3">
    <source>
        <dbReference type="Proteomes" id="UP000002037"/>
    </source>
</evidence>
<protein>
    <submittedName>
        <fullName evidence="2">Uncharacterized protein</fullName>
    </submittedName>
</protein>
<feature type="transmembrane region" description="Helical" evidence="1">
    <location>
        <begin position="40"/>
        <end position="61"/>
    </location>
</feature>
<organism evidence="2 3">
    <name type="scientific">Candida tropicalis (strain ATCC MYA-3404 / T1)</name>
    <name type="common">Yeast</name>
    <dbReference type="NCBI Taxonomy" id="294747"/>
    <lineage>
        <taxon>Eukaryota</taxon>
        <taxon>Fungi</taxon>
        <taxon>Dikarya</taxon>
        <taxon>Ascomycota</taxon>
        <taxon>Saccharomycotina</taxon>
        <taxon>Pichiomycetes</taxon>
        <taxon>Debaryomycetaceae</taxon>
        <taxon>Candida/Lodderomyces clade</taxon>
        <taxon>Candida</taxon>
    </lineage>
</organism>
<feature type="transmembrane region" description="Helical" evidence="1">
    <location>
        <begin position="124"/>
        <end position="141"/>
    </location>
</feature>
<name>C5MH86_CANTT</name>
<dbReference type="AlphaFoldDB" id="C5MH86"/>
<dbReference type="OrthoDB" id="10408849at2759"/>
<evidence type="ECO:0000313" key="2">
    <source>
        <dbReference type="EMBL" id="EER30988.1"/>
    </source>
</evidence>
<keyword evidence="1" id="KW-0812">Transmembrane</keyword>
<feature type="transmembrane region" description="Helical" evidence="1">
    <location>
        <begin position="81"/>
        <end position="103"/>
    </location>
</feature>
<proteinExistence type="predicted"/>
<sequence length="143" mass="15955">MSESVDYAKDLEHGLTNKSTSEYNSTNFALKMVTTKWGRLTLWATFGCCSVWPYNAILPAIEKCMERYNNHEISWNDCADAIIEATSRTIAFLFFGAALNVAIVDNNMGKVKLTGDGKMTNIEILLLITVSLLSFWTVIASRS</sequence>
<dbReference type="GeneID" id="8300497"/>
<reference evidence="2 3" key="1">
    <citation type="journal article" date="2009" name="Nature">
        <title>Evolution of pathogenicity and sexual reproduction in eight Candida genomes.</title>
        <authorList>
            <person name="Butler G."/>
            <person name="Rasmussen M.D."/>
            <person name="Lin M.F."/>
            <person name="Santos M.A."/>
            <person name="Sakthikumar S."/>
            <person name="Munro C.A."/>
            <person name="Rheinbay E."/>
            <person name="Grabherr M."/>
            <person name="Forche A."/>
            <person name="Reedy J.L."/>
            <person name="Agrafioti I."/>
            <person name="Arnaud M.B."/>
            <person name="Bates S."/>
            <person name="Brown A.J."/>
            <person name="Brunke S."/>
            <person name="Costanzo M.C."/>
            <person name="Fitzpatrick D.A."/>
            <person name="de Groot P.W."/>
            <person name="Harris D."/>
            <person name="Hoyer L.L."/>
            <person name="Hube B."/>
            <person name="Klis F.M."/>
            <person name="Kodira C."/>
            <person name="Lennard N."/>
            <person name="Logue M.E."/>
            <person name="Martin R."/>
            <person name="Neiman A.M."/>
            <person name="Nikolaou E."/>
            <person name="Quail M.A."/>
            <person name="Quinn J."/>
            <person name="Santos M.C."/>
            <person name="Schmitzberger F.F."/>
            <person name="Sherlock G."/>
            <person name="Shah P."/>
            <person name="Silverstein K.A."/>
            <person name="Skrzypek M.S."/>
            <person name="Soll D."/>
            <person name="Staggs R."/>
            <person name="Stansfield I."/>
            <person name="Stumpf M.P."/>
            <person name="Sudbery P.E."/>
            <person name="Srikantha T."/>
            <person name="Zeng Q."/>
            <person name="Berman J."/>
            <person name="Berriman M."/>
            <person name="Heitman J."/>
            <person name="Gow N.A."/>
            <person name="Lorenz M.C."/>
            <person name="Birren B.W."/>
            <person name="Kellis M."/>
            <person name="Cuomo C.A."/>
        </authorList>
    </citation>
    <scope>NUCLEOTIDE SEQUENCE [LARGE SCALE GENOMIC DNA]</scope>
    <source>
        <strain evidence="3">ATCC MYA-3404 / T1</strain>
    </source>
</reference>
<evidence type="ECO:0000256" key="1">
    <source>
        <dbReference type="SAM" id="Phobius"/>
    </source>
</evidence>
<dbReference type="HOGENOM" id="CLU_133915_0_0_1"/>
<dbReference type="KEGG" id="ctp:CTRG_05440"/>
<gene>
    <name evidence="2" type="ORF">CTRG_05440</name>
</gene>
<dbReference type="RefSeq" id="XP_002551142.1">
    <property type="nucleotide sequence ID" value="XM_002551096.1"/>
</dbReference>
<dbReference type="EMBL" id="GG692402">
    <property type="protein sequence ID" value="EER30988.1"/>
    <property type="molecule type" value="Genomic_DNA"/>
</dbReference>
<keyword evidence="1" id="KW-0472">Membrane</keyword>
<dbReference type="VEuPathDB" id="FungiDB:CTRG_05440"/>
<dbReference type="Proteomes" id="UP000002037">
    <property type="component" value="Unassembled WGS sequence"/>
</dbReference>